<protein>
    <submittedName>
        <fullName evidence="3">ABC transmembrane type-1 domain-containing protein</fullName>
    </submittedName>
</protein>
<proteinExistence type="predicted"/>
<accession>A0A183FF72</accession>
<sequence length="137" mass="14597">MIIGVAGVVVHATRGGSENLFAYMLLPHIWYWGATTGISAARSIIEMDSRCVTTEWYLPEDLGGIVAPVGQVAGGVGGKRLAEVVANMADGLVGSWYADWIGSKMGDFPLNILLVSSWVGTADFGMILENVPDSMYD</sequence>
<name>A0A183FF72_HELPZ</name>
<dbReference type="WBParaSite" id="HPBE_0000512701-mRNA-1">
    <property type="protein sequence ID" value="HPBE_0000512701-mRNA-1"/>
    <property type="gene ID" value="HPBE_0000512701"/>
</dbReference>
<reference evidence="3" key="2">
    <citation type="submission" date="2019-09" db="UniProtKB">
        <authorList>
            <consortium name="WormBaseParasite"/>
        </authorList>
    </citation>
    <scope>IDENTIFICATION</scope>
</reference>
<accession>A0A3P7XYY2</accession>
<gene>
    <name evidence="1" type="ORF">HPBE_LOCUS5128</name>
</gene>
<keyword evidence="2" id="KW-1185">Reference proteome</keyword>
<evidence type="ECO:0000313" key="1">
    <source>
        <dbReference type="EMBL" id="VDO63494.1"/>
    </source>
</evidence>
<evidence type="ECO:0000313" key="3">
    <source>
        <dbReference type="WBParaSite" id="HPBE_0000512701-mRNA-1"/>
    </source>
</evidence>
<dbReference type="AlphaFoldDB" id="A0A183FF72"/>
<organism evidence="2 3">
    <name type="scientific">Heligmosomoides polygyrus</name>
    <name type="common">Parasitic roundworm</name>
    <dbReference type="NCBI Taxonomy" id="6339"/>
    <lineage>
        <taxon>Eukaryota</taxon>
        <taxon>Metazoa</taxon>
        <taxon>Ecdysozoa</taxon>
        <taxon>Nematoda</taxon>
        <taxon>Chromadorea</taxon>
        <taxon>Rhabditida</taxon>
        <taxon>Rhabditina</taxon>
        <taxon>Rhabditomorpha</taxon>
        <taxon>Strongyloidea</taxon>
        <taxon>Heligmosomidae</taxon>
        <taxon>Heligmosomoides</taxon>
    </lineage>
</organism>
<evidence type="ECO:0000313" key="2">
    <source>
        <dbReference type="Proteomes" id="UP000050761"/>
    </source>
</evidence>
<dbReference type="EMBL" id="UZAH01025418">
    <property type="protein sequence ID" value="VDO63494.1"/>
    <property type="molecule type" value="Genomic_DNA"/>
</dbReference>
<reference evidence="1 2" key="1">
    <citation type="submission" date="2018-11" db="EMBL/GenBank/DDBJ databases">
        <authorList>
            <consortium name="Pathogen Informatics"/>
        </authorList>
    </citation>
    <scope>NUCLEOTIDE SEQUENCE [LARGE SCALE GENOMIC DNA]</scope>
</reference>
<dbReference type="Proteomes" id="UP000050761">
    <property type="component" value="Unassembled WGS sequence"/>
</dbReference>